<organism evidence="1 2">
    <name type="scientific">Eumeta variegata</name>
    <name type="common">Bagworm moth</name>
    <name type="synonym">Eumeta japonica</name>
    <dbReference type="NCBI Taxonomy" id="151549"/>
    <lineage>
        <taxon>Eukaryota</taxon>
        <taxon>Metazoa</taxon>
        <taxon>Ecdysozoa</taxon>
        <taxon>Arthropoda</taxon>
        <taxon>Hexapoda</taxon>
        <taxon>Insecta</taxon>
        <taxon>Pterygota</taxon>
        <taxon>Neoptera</taxon>
        <taxon>Endopterygota</taxon>
        <taxon>Lepidoptera</taxon>
        <taxon>Glossata</taxon>
        <taxon>Ditrysia</taxon>
        <taxon>Tineoidea</taxon>
        <taxon>Psychidae</taxon>
        <taxon>Oiketicinae</taxon>
        <taxon>Eumeta</taxon>
    </lineage>
</organism>
<name>A0A4C1Z476_EUMVA</name>
<protein>
    <submittedName>
        <fullName evidence="1">Uncharacterized protein</fullName>
    </submittedName>
</protein>
<dbReference type="Proteomes" id="UP000299102">
    <property type="component" value="Unassembled WGS sequence"/>
</dbReference>
<reference evidence="1 2" key="1">
    <citation type="journal article" date="2019" name="Commun. Biol.">
        <title>The bagworm genome reveals a unique fibroin gene that provides high tensile strength.</title>
        <authorList>
            <person name="Kono N."/>
            <person name="Nakamura H."/>
            <person name="Ohtoshi R."/>
            <person name="Tomita M."/>
            <person name="Numata K."/>
            <person name="Arakawa K."/>
        </authorList>
    </citation>
    <scope>NUCLEOTIDE SEQUENCE [LARGE SCALE GENOMIC DNA]</scope>
</reference>
<proteinExistence type="predicted"/>
<dbReference type="AlphaFoldDB" id="A0A4C1Z476"/>
<dbReference type="EMBL" id="BGZK01001524">
    <property type="protein sequence ID" value="GBP81679.1"/>
    <property type="molecule type" value="Genomic_DNA"/>
</dbReference>
<comment type="caution">
    <text evidence="1">The sequence shown here is derived from an EMBL/GenBank/DDBJ whole genome shotgun (WGS) entry which is preliminary data.</text>
</comment>
<gene>
    <name evidence="1" type="ORF">EVAR_63166_1</name>
</gene>
<sequence length="143" mass="15986">MRACDVRQPLVTLGRIGRSERRLLVGGAFNLGFMKFRTDSARRVRQGRRARAAVLPMVRQRLPVRPPPMATVTFSTSTWWPTPILPFLTLVSSVRLSFHGSITAWPTTTRAGVRLVHHEISGTTSRTELGFGEAIVRVTHTPK</sequence>
<evidence type="ECO:0000313" key="1">
    <source>
        <dbReference type="EMBL" id="GBP81679.1"/>
    </source>
</evidence>
<evidence type="ECO:0000313" key="2">
    <source>
        <dbReference type="Proteomes" id="UP000299102"/>
    </source>
</evidence>
<accession>A0A4C1Z476</accession>
<keyword evidence="2" id="KW-1185">Reference proteome</keyword>